<gene>
    <name evidence="2" type="ORF">H9815_06190</name>
</gene>
<reference evidence="2" key="1">
    <citation type="journal article" date="2021" name="PeerJ">
        <title>Extensive microbial diversity within the chicken gut microbiome revealed by metagenomics and culture.</title>
        <authorList>
            <person name="Gilroy R."/>
            <person name="Ravi A."/>
            <person name="Getino M."/>
            <person name="Pursley I."/>
            <person name="Horton D.L."/>
            <person name="Alikhan N.F."/>
            <person name="Baker D."/>
            <person name="Gharbi K."/>
            <person name="Hall N."/>
            <person name="Watson M."/>
            <person name="Adriaenssens E.M."/>
            <person name="Foster-Nyarko E."/>
            <person name="Jarju S."/>
            <person name="Secka A."/>
            <person name="Antonio M."/>
            <person name="Oren A."/>
            <person name="Chaudhuri R.R."/>
            <person name="La Ragione R."/>
            <person name="Hildebrand F."/>
            <person name="Pallen M.J."/>
        </authorList>
    </citation>
    <scope>NUCLEOTIDE SEQUENCE</scope>
    <source>
        <strain evidence="2">ChiGjej4B4-7305</strain>
    </source>
</reference>
<protein>
    <submittedName>
        <fullName evidence="2">Uncharacterized protein</fullName>
    </submittedName>
</protein>
<keyword evidence="1" id="KW-0472">Membrane</keyword>
<keyword evidence="1" id="KW-0812">Transmembrane</keyword>
<accession>A0A9D2J4H3</accession>
<evidence type="ECO:0000313" key="3">
    <source>
        <dbReference type="Proteomes" id="UP000824037"/>
    </source>
</evidence>
<dbReference type="EMBL" id="DXBY01000103">
    <property type="protein sequence ID" value="HIZ35349.1"/>
    <property type="molecule type" value="Genomic_DNA"/>
</dbReference>
<dbReference type="Proteomes" id="UP000824037">
    <property type="component" value="Unassembled WGS sequence"/>
</dbReference>
<name>A0A9D2J4H3_9MICO</name>
<comment type="caution">
    <text evidence="2">The sequence shown here is derived from an EMBL/GenBank/DDBJ whole genome shotgun (WGS) entry which is preliminary data.</text>
</comment>
<evidence type="ECO:0000313" key="2">
    <source>
        <dbReference type="EMBL" id="HIZ35349.1"/>
    </source>
</evidence>
<proteinExistence type="predicted"/>
<feature type="transmembrane region" description="Helical" evidence="1">
    <location>
        <begin position="20"/>
        <end position="40"/>
    </location>
</feature>
<sequence length="51" mass="5338">MYTSRGPGVGVAAGLAYTGFATGFYLVVALVVVVAGLLLVRAARLRKAERR</sequence>
<dbReference type="AlphaFoldDB" id="A0A9D2J4H3"/>
<organism evidence="2 3">
    <name type="scientific">Candidatus Ruania gallistercoris</name>
    <dbReference type="NCBI Taxonomy" id="2838746"/>
    <lineage>
        <taxon>Bacteria</taxon>
        <taxon>Bacillati</taxon>
        <taxon>Actinomycetota</taxon>
        <taxon>Actinomycetes</taxon>
        <taxon>Micrococcales</taxon>
        <taxon>Ruaniaceae</taxon>
        <taxon>Ruania</taxon>
    </lineage>
</organism>
<keyword evidence="1" id="KW-1133">Transmembrane helix</keyword>
<reference evidence="2" key="2">
    <citation type="submission" date="2021-04" db="EMBL/GenBank/DDBJ databases">
        <authorList>
            <person name="Gilroy R."/>
        </authorList>
    </citation>
    <scope>NUCLEOTIDE SEQUENCE</scope>
    <source>
        <strain evidence="2">ChiGjej4B4-7305</strain>
    </source>
</reference>
<evidence type="ECO:0000256" key="1">
    <source>
        <dbReference type="SAM" id="Phobius"/>
    </source>
</evidence>